<keyword evidence="1" id="KW-1133">Transmembrane helix</keyword>
<evidence type="ECO:0000256" key="1">
    <source>
        <dbReference type="SAM" id="Phobius"/>
    </source>
</evidence>
<dbReference type="EMBL" id="CP013011">
    <property type="protein sequence ID" value="ALL00591.1"/>
    <property type="molecule type" value="Genomic_DNA"/>
</dbReference>
<dbReference type="Proteomes" id="UP000058613">
    <property type="component" value="Chromosome"/>
</dbReference>
<evidence type="ECO:0000313" key="3">
    <source>
        <dbReference type="Proteomes" id="UP000058613"/>
    </source>
</evidence>
<sequence length="167" mass="17770">MRGGVHELIPVLILAAVGVAAVFAVLSLVQTTWGNMGFSSVEIVRIGADTKVTWCSLPNGTSVAVIALQYFNEGLHDVLIYKVEIVGFGWYDVEKVLENARFSGDTCIADGVTVVPGGVVLPHGSRGYVFIVIPDEIASRLPGQVVVKVKLYTGQGSIFLSAPVVLR</sequence>
<name>A0A0P0N150_9CREN</name>
<feature type="transmembrane region" description="Helical" evidence="1">
    <location>
        <begin position="12"/>
        <end position="29"/>
    </location>
</feature>
<protein>
    <submittedName>
        <fullName evidence="2">Uncharacterized protein</fullName>
    </submittedName>
</protein>
<keyword evidence="1" id="KW-0812">Transmembrane</keyword>
<dbReference type="RefSeq" id="WP_143522226.1">
    <property type="nucleotide sequence ID" value="NZ_CP013011.1"/>
</dbReference>
<keyword evidence="1" id="KW-0472">Membrane</keyword>
<organism evidence="2 3">
    <name type="scientific">Pyrodictium delaneyi</name>
    <dbReference type="NCBI Taxonomy" id="1273541"/>
    <lineage>
        <taxon>Archaea</taxon>
        <taxon>Thermoproteota</taxon>
        <taxon>Thermoprotei</taxon>
        <taxon>Desulfurococcales</taxon>
        <taxon>Pyrodictiaceae</taxon>
        <taxon>Pyrodictium</taxon>
    </lineage>
</organism>
<accession>A0A0P0N150</accession>
<proteinExistence type="predicted"/>
<evidence type="ECO:0000313" key="2">
    <source>
        <dbReference type="EMBL" id="ALL00591.1"/>
    </source>
</evidence>
<gene>
    <name evidence="2" type="ORF">Pyrde_0541</name>
</gene>
<dbReference type="KEGG" id="pdl:Pyrde_0541"/>
<dbReference type="GeneID" id="26098872"/>
<dbReference type="AlphaFoldDB" id="A0A0P0N150"/>
<reference evidence="2 3" key="1">
    <citation type="submission" date="2015-10" db="EMBL/GenBank/DDBJ databases">
        <title>Complete genome sequence of hyperthermophilic archaeon Pyrodictium delaneyi Su06.</title>
        <authorList>
            <person name="Jung J.-H."/>
            <person name="Lin J."/>
            <person name="Holden J.F."/>
            <person name="Park C.-S."/>
        </authorList>
    </citation>
    <scope>NUCLEOTIDE SEQUENCE [LARGE SCALE GENOMIC DNA]</scope>
    <source>
        <strain evidence="2 3">Su06</strain>
    </source>
</reference>